<dbReference type="Pfam" id="PF01978">
    <property type="entry name" value="TrmB"/>
    <property type="match status" value="1"/>
</dbReference>
<reference evidence="3 4" key="1">
    <citation type="journal article" date="2020" name="Nature">
        <title>Bacterial chemolithoautotrophy via manganese oxidation.</title>
        <authorList>
            <person name="Yu H."/>
            <person name="Leadbetter J.R."/>
        </authorList>
    </citation>
    <scope>NUCLEOTIDE SEQUENCE [LARGE SCALE GENOMIC DNA]</scope>
    <source>
        <strain evidence="3 4">Mn-1</strain>
    </source>
</reference>
<dbReference type="GO" id="GO:0006355">
    <property type="term" value="P:regulation of DNA-templated transcription"/>
    <property type="evidence" value="ECO:0007669"/>
    <property type="project" value="UniProtKB-ARBA"/>
</dbReference>
<evidence type="ECO:0000313" key="3">
    <source>
        <dbReference type="EMBL" id="NKE73022.1"/>
    </source>
</evidence>
<dbReference type="SUPFAM" id="SSF46785">
    <property type="entry name" value="Winged helix' DNA-binding domain"/>
    <property type="match status" value="1"/>
</dbReference>
<feature type="domain" description="Transcription regulator TrmB C-terminal" evidence="2">
    <location>
        <begin position="124"/>
        <end position="236"/>
    </location>
</feature>
<dbReference type="RefSeq" id="WP_168062971.1">
    <property type="nucleotide sequence ID" value="NZ_VTOW01000005.1"/>
</dbReference>
<dbReference type="CDD" id="cd09124">
    <property type="entry name" value="PLDc_like_TrmB_middle"/>
    <property type="match status" value="1"/>
</dbReference>
<protein>
    <submittedName>
        <fullName evidence="3">TrmB family transcriptional regulator</fullName>
    </submittedName>
</protein>
<organism evidence="3 4">
    <name type="scientific">Candidatus Manganitrophus noduliformans</name>
    <dbReference type="NCBI Taxonomy" id="2606439"/>
    <lineage>
        <taxon>Bacteria</taxon>
        <taxon>Pseudomonadati</taxon>
        <taxon>Nitrospirota</taxon>
        <taxon>Nitrospiria</taxon>
        <taxon>Candidatus Troglogloeales</taxon>
        <taxon>Candidatus Manganitrophaceae</taxon>
        <taxon>Candidatus Manganitrophus</taxon>
    </lineage>
</organism>
<evidence type="ECO:0000313" key="4">
    <source>
        <dbReference type="Proteomes" id="UP000534783"/>
    </source>
</evidence>
<dbReference type="InterPro" id="IPR036390">
    <property type="entry name" value="WH_DNA-bd_sf"/>
</dbReference>
<name>A0A7X6DTC0_9BACT</name>
<keyword evidence="4" id="KW-1185">Reference proteome</keyword>
<dbReference type="InterPro" id="IPR011991">
    <property type="entry name" value="ArsR-like_HTH"/>
</dbReference>
<dbReference type="EMBL" id="VTOW01000005">
    <property type="protein sequence ID" value="NKE73022.1"/>
    <property type="molecule type" value="Genomic_DNA"/>
</dbReference>
<dbReference type="Gene3D" id="1.10.10.10">
    <property type="entry name" value="Winged helix-like DNA-binding domain superfamily/Winged helix DNA-binding domain"/>
    <property type="match status" value="1"/>
</dbReference>
<dbReference type="InterPro" id="IPR021586">
    <property type="entry name" value="Tscrpt_reg_TrmB_C"/>
</dbReference>
<sequence>MAFTEVEPFLKTLKIREIISQFSEIGFSEYEAKSYLALVQKNPSTAYEIGKESGVPSSKIYEVLNKLKEKGMIVTVDEEDGRAKRYIPQHPDEFLSQYQHGVQKTLQSLRDVFSGLNGNKEASYVWNIVDHDRLVEKAFQMIESAKKVILLSLWNEELAALEGPLRAAEQRGVRIALVHFGPPKLRVGRVYYHPIEDTLYAEKQGRALVIVVDSQEVLMGNISREGKTEGAWSRNRGFTMIAEDYVKHDIYIAKIISRFEKELIQKFGEKYVTLRNVFEDEVLS</sequence>
<comment type="caution">
    <text evidence="3">The sequence shown here is derived from an EMBL/GenBank/DDBJ whole genome shotgun (WGS) entry which is preliminary data.</text>
</comment>
<proteinExistence type="predicted"/>
<dbReference type="AlphaFoldDB" id="A0A7X6DTC0"/>
<accession>A0A7X6DTC0</accession>
<dbReference type="Proteomes" id="UP000534783">
    <property type="component" value="Unassembled WGS sequence"/>
</dbReference>
<dbReference type="InterPro" id="IPR051797">
    <property type="entry name" value="TrmB-like"/>
</dbReference>
<dbReference type="CDD" id="cd00090">
    <property type="entry name" value="HTH_ARSR"/>
    <property type="match status" value="1"/>
</dbReference>
<dbReference type="InterPro" id="IPR036388">
    <property type="entry name" value="WH-like_DNA-bd_sf"/>
</dbReference>
<gene>
    <name evidence="3" type="ORF">MNODULE_19905</name>
</gene>
<feature type="domain" description="Transcription regulator TrmB N-terminal" evidence="1">
    <location>
        <begin position="24"/>
        <end position="90"/>
    </location>
</feature>
<dbReference type="Pfam" id="PF11495">
    <property type="entry name" value="Regulator_TrmB"/>
    <property type="match status" value="1"/>
</dbReference>
<dbReference type="InterPro" id="IPR002831">
    <property type="entry name" value="Tscrpt_reg_TrmB_N"/>
</dbReference>
<evidence type="ECO:0000259" key="2">
    <source>
        <dbReference type="Pfam" id="PF11495"/>
    </source>
</evidence>
<dbReference type="PANTHER" id="PTHR34293:SF1">
    <property type="entry name" value="HTH-TYPE TRANSCRIPTIONAL REGULATOR TRMBL2"/>
    <property type="match status" value="1"/>
</dbReference>
<dbReference type="PANTHER" id="PTHR34293">
    <property type="entry name" value="HTH-TYPE TRANSCRIPTIONAL REGULATOR TRMBL2"/>
    <property type="match status" value="1"/>
</dbReference>
<evidence type="ECO:0000259" key="1">
    <source>
        <dbReference type="Pfam" id="PF01978"/>
    </source>
</evidence>